<dbReference type="EMBL" id="LR790479">
    <property type="protein sequence ID" value="CAB3266341.1"/>
    <property type="molecule type" value="mRNA"/>
</dbReference>
<reference evidence="20" key="1">
    <citation type="submission" date="2020-04" db="EMBL/GenBank/DDBJ databases">
        <authorList>
            <person name="Neveu A P."/>
        </authorList>
    </citation>
    <scope>NUCLEOTIDE SEQUENCE</scope>
    <source>
        <tissue evidence="20">Whole embryo</tissue>
    </source>
</reference>
<accession>A0A6F9DT31</accession>
<keyword evidence="7 19" id="KW-1133">Transmembrane helix</keyword>
<dbReference type="PANTHER" id="PTHR11785">
    <property type="entry name" value="AMINO ACID TRANSPORTER"/>
    <property type="match status" value="1"/>
</dbReference>
<evidence type="ECO:0000256" key="3">
    <source>
        <dbReference type="ARBA" id="ARBA00022448"/>
    </source>
</evidence>
<gene>
    <name evidence="20" type="primary">Slc7a9-005</name>
</gene>
<organism evidence="20">
    <name type="scientific">Phallusia mammillata</name>
    <dbReference type="NCBI Taxonomy" id="59560"/>
    <lineage>
        <taxon>Eukaryota</taxon>
        <taxon>Metazoa</taxon>
        <taxon>Chordata</taxon>
        <taxon>Tunicata</taxon>
        <taxon>Ascidiacea</taxon>
        <taxon>Phlebobranchia</taxon>
        <taxon>Ascidiidae</taxon>
        <taxon>Phallusia</taxon>
    </lineage>
</organism>
<evidence type="ECO:0000256" key="18">
    <source>
        <dbReference type="ARBA" id="ARBA00093193"/>
    </source>
</evidence>
<name>A0A6F9DT31_9ASCI</name>
<keyword evidence="8 19" id="KW-0472">Membrane</keyword>
<evidence type="ECO:0000256" key="9">
    <source>
        <dbReference type="ARBA" id="ARBA00023157"/>
    </source>
</evidence>
<evidence type="ECO:0000256" key="7">
    <source>
        <dbReference type="ARBA" id="ARBA00022989"/>
    </source>
</evidence>
<sequence length="446" mass="49152">MMIWLASGVLSMFGALCYIELGTMIPKSGAEFYVFLEAFGPIPAYLFAWTSSFILKPSTFSLLALTFAEYVLKPLYAGNCGGIPPNAVKLVAATLILLVVLLNCYSSEVSSKVVTVFSVGKSVSLGIIIVGGIVWLAKGHTEHFQDAFSGSPPGVREISLALYQGLYAFGGWDQLNCMVEEVKDPYRTVPRAVVTGMAIVTGLYFLTNVAYLSVMSMDELLSSPAVGVTFAERVLGVGSLVIPVAVAFSVFGTCLAICFATVRIMYVAAREEHFNQVLAMIHVRTLTPAPAVILMGVLSMLMLIPTDFDTLLDFMSFASWSFRCLAVAALILMRYTMPDRHRPFKVPIIIPIIFVLSSAYLIIAPIIDDPQIQYLVATLGVLLGLVFYIPFVHFKKRSLFIRKSVNFNDGQVDLSTFAYFSVCCPMNMRENFFFFCRKVKHKIICN</sequence>
<evidence type="ECO:0000256" key="5">
    <source>
        <dbReference type="ARBA" id="ARBA00022553"/>
    </source>
</evidence>
<evidence type="ECO:0000256" key="10">
    <source>
        <dbReference type="ARBA" id="ARBA00051323"/>
    </source>
</evidence>
<dbReference type="InterPro" id="IPR050598">
    <property type="entry name" value="AminoAcid_Transporter"/>
</dbReference>
<feature type="transmembrane region" description="Helical" evidence="19">
    <location>
        <begin position="283"/>
        <end position="305"/>
    </location>
</feature>
<proteinExistence type="evidence at transcript level"/>
<comment type="catalytic activity">
    <reaction evidence="11">
        <text>L-cystine(out) + L-arginine(in) = L-cystine(in) + L-arginine(out)</text>
        <dbReference type="Rhea" id="RHEA:71075"/>
        <dbReference type="ChEBI" id="CHEBI:32682"/>
        <dbReference type="ChEBI" id="CHEBI:35491"/>
    </reaction>
    <physiologicalReaction direction="left-to-right" evidence="11">
        <dbReference type="Rhea" id="RHEA:71076"/>
    </physiologicalReaction>
</comment>
<dbReference type="InterPro" id="IPR002293">
    <property type="entry name" value="AA/rel_permease1"/>
</dbReference>
<keyword evidence="6 19" id="KW-0812">Transmembrane</keyword>
<feature type="transmembrane region" description="Helical" evidence="19">
    <location>
        <begin position="192"/>
        <end position="214"/>
    </location>
</feature>
<comment type="catalytic activity">
    <reaction evidence="12">
        <text>L-histidine(out) + L-arginine(in) = L-histidine(in) + L-arginine(out)</text>
        <dbReference type="Rhea" id="RHEA:71063"/>
        <dbReference type="ChEBI" id="CHEBI:32682"/>
        <dbReference type="ChEBI" id="CHEBI:57595"/>
    </reaction>
    <physiologicalReaction direction="left-to-right" evidence="12">
        <dbReference type="Rhea" id="RHEA:71064"/>
    </physiologicalReaction>
</comment>
<evidence type="ECO:0000256" key="1">
    <source>
        <dbReference type="ARBA" id="ARBA00004424"/>
    </source>
</evidence>
<evidence type="ECO:0000256" key="8">
    <source>
        <dbReference type="ARBA" id="ARBA00023136"/>
    </source>
</evidence>
<dbReference type="PANTHER" id="PTHR11785:SF512">
    <property type="entry name" value="SOBREMESA, ISOFORM B"/>
    <property type="match status" value="1"/>
</dbReference>
<keyword evidence="4" id="KW-1003">Cell membrane</keyword>
<feature type="transmembrane region" description="Helical" evidence="19">
    <location>
        <begin position="373"/>
        <end position="394"/>
    </location>
</feature>
<dbReference type="FunFam" id="1.20.1740.10:FF:000015">
    <property type="entry name" value="B(0,+)-type amino acid transporter 1"/>
    <property type="match status" value="1"/>
</dbReference>
<feature type="transmembrane region" description="Helical" evidence="19">
    <location>
        <begin position="317"/>
        <end position="336"/>
    </location>
</feature>
<dbReference type="PIRSF" id="PIRSF006060">
    <property type="entry name" value="AA_transporter"/>
    <property type="match status" value="1"/>
</dbReference>
<dbReference type="GO" id="GO:0016324">
    <property type="term" value="C:apical plasma membrane"/>
    <property type="evidence" value="ECO:0007669"/>
    <property type="project" value="UniProtKB-SubCell"/>
</dbReference>
<dbReference type="AlphaFoldDB" id="A0A6F9DT31"/>
<evidence type="ECO:0000313" key="20">
    <source>
        <dbReference type="EMBL" id="CAB3266341.1"/>
    </source>
</evidence>
<comment type="catalytic activity">
    <reaction evidence="14">
        <text>L-leucine(out) + L-arginine(in) = L-leucine(in) + L-arginine(out)</text>
        <dbReference type="Rhea" id="RHEA:71059"/>
        <dbReference type="ChEBI" id="CHEBI:32682"/>
        <dbReference type="ChEBI" id="CHEBI:57427"/>
    </reaction>
    <physiologicalReaction direction="left-to-right" evidence="14">
        <dbReference type="Rhea" id="RHEA:71060"/>
    </physiologicalReaction>
</comment>
<dbReference type="Gene3D" id="1.20.1740.10">
    <property type="entry name" value="Amino acid/polyamine transporter I"/>
    <property type="match status" value="1"/>
</dbReference>
<keyword evidence="9" id="KW-1015">Disulfide bond</keyword>
<dbReference type="GO" id="GO:0015179">
    <property type="term" value="F:L-amino acid transmembrane transporter activity"/>
    <property type="evidence" value="ECO:0007669"/>
    <property type="project" value="TreeGrafter"/>
</dbReference>
<evidence type="ECO:0000256" key="14">
    <source>
        <dbReference type="ARBA" id="ARBA00052732"/>
    </source>
</evidence>
<feature type="transmembrane region" description="Helical" evidence="19">
    <location>
        <begin position="348"/>
        <end position="367"/>
    </location>
</feature>
<comment type="catalytic activity">
    <reaction evidence="18">
        <text>L-phenylalanine(out) + L-arginine(in) = L-phenylalanine(in) + L-arginine(out)</text>
        <dbReference type="Rhea" id="RHEA:71067"/>
        <dbReference type="ChEBI" id="CHEBI:32682"/>
        <dbReference type="ChEBI" id="CHEBI:58095"/>
    </reaction>
    <physiologicalReaction direction="left-to-right" evidence="18">
        <dbReference type="Rhea" id="RHEA:71068"/>
    </physiologicalReaction>
</comment>
<evidence type="ECO:0000256" key="13">
    <source>
        <dbReference type="ARBA" id="ARBA00052179"/>
    </source>
</evidence>
<evidence type="ECO:0000256" key="15">
    <source>
        <dbReference type="ARBA" id="ARBA00074336"/>
    </source>
</evidence>
<comment type="similarity">
    <text evidence="2">Belongs to the amino acid-polyamine-organocation (APC) superfamily.</text>
</comment>
<evidence type="ECO:0000256" key="4">
    <source>
        <dbReference type="ARBA" id="ARBA00022475"/>
    </source>
</evidence>
<evidence type="ECO:0000256" key="17">
    <source>
        <dbReference type="ARBA" id="ARBA00083296"/>
    </source>
</evidence>
<evidence type="ECO:0000256" key="11">
    <source>
        <dbReference type="ARBA" id="ARBA00051814"/>
    </source>
</evidence>
<feature type="transmembrane region" description="Helical" evidence="19">
    <location>
        <begin position="76"/>
        <end position="102"/>
    </location>
</feature>
<keyword evidence="3" id="KW-0813">Transport</keyword>
<feature type="transmembrane region" description="Helical" evidence="19">
    <location>
        <begin position="114"/>
        <end position="137"/>
    </location>
</feature>
<evidence type="ECO:0000256" key="19">
    <source>
        <dbReference type="SAM" id="Phobius"/>
    </source>
</evidence>
<keyword evidence="5" id="KW-0597">Phosphoprotein</keyword>
<evidence type="ECO:0000256" key="2">
    <source>
        <dbReference type="ARBA" id="ARBA00009523"/>
    </source>
</evidence>
<dbReference type="Pfam" id="PF13520">
    <property type="entry name" value="AA_permease_2"/>
    <property type="match status" value="1"/>
</dbReference>
<feature type="transmembrane region" description="Helical" evidence="19">
    <location>
        <begin position="234"/>
        <end position="262"/>
    </location>
</feature>
<comment type="catalytic activity">
    <reaction evidence="10">
        <text>L-lysine(out) + L-arginine(in) = L-lysine(in) + L-arginine(out)</text>
        <dbReference type="Rhea" id="RHEA:70827"/>
        <dbReference type="ChEBI" id="CHEBI:32551"/>
        <dbReference type="ChEBI" id="CHEBI:32682"/>
    </reaction>
    <physiologicalReaction direction="left-to-right" evidence="10">
        <dbReference type="Rhea" id="RHEA:70828"/>
    </physiologicalReaction>
</comment>
<evidence type="ECO:0000256" key="12">
    <source>
        <dbReference type="ARBA" id="ARBA00051835"/>
    </source>
</evidence>
<comment type="catalytic activity">
    <reaction evidence="13">
        <text>L-cysteine(out) + L-arginine(in) = L-cysteine(in) + L-arginine(out)</text>
        <dbReference type="Rhea" id="RHEA:71071"/>
        <dbReference type="ChEBI" id="CHEBI:32682"/>
        <dbReference type="ChEBI" id="CHEBI:35235"/>
    </reaction>
    <physiologicalReaction direction="left-to-right" evidence="13">
        <dbReference type="Rhea" id="RHEA:71072"/>
    </physiologicalReaction>
</comment>
<protein>
    <recommendedName>
        <fullName evidence="15">b(0,+)-type amino acid transporter 1</fullName>
    </recommendedName>
    <alternativeName>
        <fullName evidence="16">Glycoprotein-associated amino acid transporter b0,+AT1</fullName>
    </alternativeName>
    <alternativeName>
        <fullName evidence="17">Solute carrier family 7 member 9</fullName>
    </alternativeName>
</protein>
<comment type="subcellular location">
    <subcellularLocation>
        <location evidence="1">Apical cell membrane</location>
        <topology evidence="1">Multi-pass membrane protein</topology>
    </subcellularLocation>
</comment>
<evidence type="ECO:0000256" key="6">
    <source>
        <dbReference type="ARBA" id="ARBA00022692"/>
    </source>
</evidence>
<evidence type="ECO:0000256" key="16">
    <source>
        <dbReference type="ARBA" id="ARBA00079910"/>
    </source>
</evidence>